<organism evidence="1 2">
    <name type="scientific">Gracilibacillus xinjiangensis</name>
    <dbReference type="NCBI Taxonomy" id="1193282"/>
    <lineage>
        <taxon>Bacteria</taxon>
        <taxon>Bacillati</taxon>
        <taxon>Bacillota</taxon>
        <taxon>Bacilli</taxon>
        <taxon>Bacillales</taxon>
        <taxon>Bacillaceae</taxon>
        <taxon>Gracilibacillus</taxon>
    </lineage>
</organism>
<gene>
    <name evidence="1" type="ORF">ACFOY7_08195</name>
</gene>
<protein>
    <submittedName>
        <fullName evidence="1">Uncharacterized protein</fullName>
    </submittedName>
</protein>
<evidence type="ECO:0000313" key="2">
    <source>
        <dbReference type="Proteomes" id="UP001595882"/>
    </source>
</evidence>
<dbReference type="Proteomes" id="UP001595882">
    <property type="component" value="Unassembled WGS sequence"/>
</dbReference>
<proteinExistence type="predicted"/>
<reference evidence="2" key="1">
    <citation type="journal article" date="2019" name="Int. J. Syst. Evol. Microbiol.">
        <title>The Global Catalogue of Microorganisms (GCM) 10K type strain sequencing project: providing services to taxonomists for standard genome sequencing and annotation.</title>
        <authorList>
            <consortium name="The Broad Institute Genomics Platform"/>
            <consortium name="The Broad Institute Genome Sequencing Center for Infectious Disease"/>
            <person name="Wu L."/>
            <person name="Ma J."/>
        </authorList>
    </citation>
    <scope>NUCLEOTIDE SEQUENCE [LARGE SCALE GENOMIC DNA]</scope>
    <source>
        <strain evidence="2">CCUG 37865</strain>
    </source>
</reference>
<dbReference type="RefSeq" id="WP_390251232.1">
    <property type="nucleotide sequence ID" value="NZ_JBHSDT010000004.1"/>
</dbReference>
<dbReference type="EMBL" id="JBHSDT010000004">
    <property type="protein sequence ID" value="MFC4403054.1"/>
    <property type="molecule type" value="Genomic_DNA"/>
</dbReference>
<comment type="caution">
    <text evidence="1">The sequence shown here is derived from an EMBL/GenBank/DDBJ whole genome shotgun (WGS) entry which is preliminary data.</text>
</comment>
<accession>A0ABV8WUC8</accession>
<keyword evidence="2" id="KW-1185">Reference proteome</keyword>
<evidence type="ECO:0000313" key="1">
    <source>
        <dbReference type="EMBL" id="MFC4403054.1"/>
    </source>
</evidence>
<name>A0ABV8WUC8_9BACI</name>
<sequence length="128" mass="15007">MEFSELIKNINRATERSELATARRYIEENVILLKQKKHLLNHNAREILDFIVSRQQSGYHNLSKKEHAIIRAINLYAERFDIRGIKMVTKEMPDLLMEREALNLLTSDSITLLQSIGLIKKEAYQEQI</sequence>